<evidence type="ECO:0000256" key="3">
    <source>
        <dbReference type="SAM" id="Phobius"/>
    </source>
</evidence>
<evidence type="ECO:0008006" key="6">
    <source>
        <dbReference type="Google" id="ProtNLM"/>
    </source>
</evidence>
<feature type="region of interest" description="Disordered" evidence="2">
    <location>
        <begin position="434"/>
        <end position="580"/>
    </location>
</feature>
<dbReference type="Proteomes" id="UP000650833">
    <property type="component" value="Unassembled WGS sequence"/>
</dbReference>
<feature type="compositionally biased region" description="Basic and acidic residues" evidence="2">
    <location>
        <begin position="336"/>
        <end position="345"/>
    </location>
</feature>
<feature type="region of interest" description="Disordered" evidence="2">
    <location>
        <begin position="336"/>
        <end position="356"/>
    </location>
</feature>
<feature type="compositionally biased region" description="Polar residues" evidence="2">
    <location>
        <begin position="434"/>
        <end position="455"/>
    </location>
</feature>
<dbReference type="InterPro" id="IPR007736">
    <property type="entry name" value="Caleosin-related"/>
</dbReference>
<keyword evidence="3" id="KW-0472">Membrane</keyword>
<feature type="compositionally biased region" description="Low complexity" evidence="2">
    <location>
        <begin position="393"/>
        <end position="408"/>
    </location>
</feature>
<feature type="compositionally biased region" description="Polar residues" evidence="2">
    <location>
        <begin position="553"/>
        <end position="580"/>
    </location>
</feature>
<keyword evidence="3" id="KW-0812">Transmembrane</keyword>
<dbReference type="GO" id="GO:0005509">
    <property type="term" value="F:calcium ion binding"/>
    <property type="evidence" value="ECO:0007669"/>
    <property type="project" value="TreeGrafter"/>
</dbReference>
<comment type="caution">
    <text evidence="4">The sequence shown here is derived from an EMBL/GenBank/DDBJ whole genome shotgun (WGS) entry which is preliminary data.</text>
</comment>
<feature type="transmembrane region" description="Helical" evidence="3">
    <location>
        <begin position="57"/>
        <end position="77"/>
    </location>
</feature>
<name>A0A8H7RKY4_9FUNG</name>
<dbReference type="PANTHER" id="PTHR31495">
    <property type="entry name" value="PEROXYGENASE 3-RELATED"/>
    <property type="match status" value="1"/>
</dbReference>
<feature type="region of interest" description="Disordered" evidence="2">
    <location>
        <begin position="382"/>
        <end position="408"/>
    </location>
</feature>
<dbReference type="OrthoDB" id="640742at2759"/>
<organism evidence="4 5">
    <name type="scientific">Mucor plumbeus</name>
    <dbReference type="NCBI Taxonomy" id="97098"/>
    <lineage>
        <taxon>Eukaryota</taxon>
        <taxon>Fungi</taxon>
        <taxon>Fungi incertae sedis</taxon>
        <taxon>Mucoromycota</taxon>
        <taxon>Mucoromycotina</taxon>
        <taxon>Mucoromycetes</taxon>
        <taxon>Mucorales</taxon>
        <taxon>Mucorineae</taxon>
        <taxon>Mucoraceae</taxon>
        <taxon>Mucor</taxon>
    </lineage>
</organism>
<evidence type="ECO:0000313" key="4">
    <source>
        <dbReference type="EMBL" id="KAG2212127.1"/>
    </source>
</evidence>
<dbReference type="PANTHER" id="PTHR31495:SF20">
    <property type="entry name" value="CALEOSIN-RELATED FAMILY PROTEIN"/>
    <property type="match status" value="1"/>
</dbReference>
<evidence type="ECO:0000256" key="2">
    <source>
        <dbReference type="SAM" id="MobiDB-lite"/>
    </source>
</evidence>
<sequence>MSKRSYINKTLTTEGRQISSLFRNTEESSIQKHAKFWDKTNKGYISPLDTISGFMTLGYSVLFSIAIGAFVGVFLSLSTQTGWLPDPLCRSNVRNLIQSKKQTQNNTGAFDDDGIFNPQKFEALFSKYAQSDKSGKTITIPEFMRMTQEQEKLGKNVKAWATSMAELCTAYFFIGHRGSLTKEDVRSAYDGSLFYRLKDNHKLMIQDNKQELSLKGSYLSKHSNPLNVKSLEHRMQILFSTMQSKSSIAAEYGINDWVSYIQERTNSIKDHALPRAFRRPNSIISGVTTPKSSMFRSTKVHDDPSELFPDGLTGVAKATSEAAVMGTEFLSSLLRHGTDSSDSKTRGMHGILGDDSGDANIDEHHPILFSNLTTVNPAITKENDAEFPPLPKASVSSTSSTAASTLNSNNESVMNEFLKSDDANSHEWLVSGLTGVQQPQEPENIKKTSNISVEQSQKETKQKAQDQQQQEQKQQEQKQEQKQQEQKQQQKKQQHEEIPKASITPPPEENLHTNAAPATITIDSNKKVAVGATTNNKKVKRNKNKKKELGKVSPTSSDSSSYQENISSNTNNLSWATTAE</sequence>
<evidence type="ECO:0000256" key="1">
    <source>
        <dbReference type="ARBA" id="ARBA00006765"/>
    </source>
</evidence>
<evidence type="ECO:0000313" key="5">
    <source>
        <dbReference type="Proteomes" id="UP000650833"/>
    </source>
</evidence>
<reference evidence="4" key="1">
    <citation type="submission" date="2020-12" db="EMBL/GenBank/DDBJ databases">
        <title>Metabolic potential, ecology and presence of endohyphal bacteria is reflected in genomic diversity of Mucoromycotina.</title>
        <authorList>
            <person name="Muszewska A."/>
            <person name="Okrasinska A."/>
            <person name="Steczkiewicz K."/>
            <person name="Drgas O."/>
            <person name="Orlowska M."/>
            <person name="Perlinska-Lenart U."/>
            <person name="Aleksandrzak-Piekarczyk T."/>
            <person name="Szatraj K."/>
            <person name="Zielenkiewicz U."/>
            <person name="Pilsyk S."/>
            <person name="Malc E."/>
            <person name="Mieczkowski P."/>
            <person name="Kruszewska J.S."/>
            <person name="Biernat P."/>
            <person name="Pawlowska J."/>
        </authorList>
    </citation>
    <scope>NUCLEOTIDE SEQUENCE</scope>
    <source>
        <strain evidence="4">CBS 226.32</strain>
    </source>
</reference>
<feature type="compositionally biased region" description="Basic residues" evidence="2">
    <location>
        <begin position="537"/>
        <end position="548"/>
    </location>
</feature>
<feature type="compositionally biased region" description="Basic and acidic residues" evidence="2">
    <location>
        <begin position="473"/>
        <end position="485"/>
    </location>
</feature>
<gene>
    <name evidence="4" type="ORF">INT46_006044</name>
</gene>
<dbReference type="AlphaFoldDB" id="A0A8H7RKY4"/>
<dbReference type="Pfam" id="PF05042">
    <property type="entry name" value="Caleosin"/>
    <property type="match status" value="1"/>
</dbReference>
<protein>
    <recommendedName>
        <fullName evidence="6">EF-hand domain-containing protein</fullName>
    </recommendedName>
</protein>
<accession>A0A8H7RKY4</accession>
<keyword evidence="5" id="KW-1185">Reference proteome</keyword>
<dbReference type="GO" id="GO:0004497">
    <property type="term" value="F:monooxygenase activity"/>
    <property type="evidence" value="ECO:0007669"/>
    <property type="project" value="TreeGrafter"/>
</dbReference>
<keyword evidence="3" id="KW-1133">Transmembrane helix</keyword>
<comment type="similarity">
    <text evidence="1">Belongs to the caleosin family.</text>
</comment>
<proteinExistence type="inferred from homology"/>
<dbReference type="EMBL" id="JAEPRC010000054">
    <property type="protein sequence ID" value="KAG2212127.1"/>
    <property type="molecule type" value="Genomic_DNA"/>
</dbReference>